<keyword evidence="3" id="KW-1185">Reference proteome</keyword>
<dbReference type="AlphaFoldDB" id="A0A5C5FPT9"/>
<dbReference type="InterPro" id="IPR027421">
    <property type="entry name" value="DNA_pol_lamdba_lyase_dom_sf"/>
</dbReference>
<evidence type="ECO:0000313" key="3">
    <source>
        <dbReference type="Proteomes" id="UP000311382"/>
    </source>
</evidence>
<feature type="compositionally biased region" description="Polar residues" evidence="1">
    <location>
        <begin position="14"/>
        <end position="23"/>
    </location>
</feature>
<proteinExistence type="predicted"/>
<sequence>MPDRPHPVERVSSGGKTDATSATAGDERHSTSSLAAEPPRPAVPPLACMRLSPRPCVNQKLVDALAPLREWRIKEYGPNSPEAISYATAVSAIIACPYKSVRSSPSRWTSFSRRGT</sequence>
<feature type="region of interest" description="Disordered" evidence="1">
    <location>
        <begin position="1"/>
        <end position="45"/>
    </location>
</feature>
<dbReference type="Proteomes" id="UP000311382">
    <property type="component" value="Unassembled WGS sequence"/>
</dbReference>
<name>A0A5C5FPT9_9BASI</name>
<evidence type="ECO:0000256" key="1">
    <source>
        <dbReference type="SAM" id="MobiDB-lite"/>
    </source>
</evidence>
<dbReference type="Gene3D" id="1.10.150.110">
    <property type="entry name" value="DNA polymerase beta, N-terminal domain-like"/>
    <property type="match status" value="1"/>
</dbReference>
<organism evidence="2 3">
    <name type="scientific">Rhodotorula diobovata</name>
    <dbReference type="NCBI Taxonomy" id="5288"/>
    <lineage>
        <taxon>Eukaryota</taxon>
        <taxon>Fungi</taxon>
        <taxon>Dikarya</taxon>
        <taxon>Basidiomycota</taxon>
        <taxon>Pucciniomycotina</taxon>
        <taxon>Microbotryomycetes</taxon>
        <taxon>Sporidiobolales</taxon>
        <taxon>Sporidiobolaceae</taxon>
        <taxon>Rhodotorula</taxon>
    </lineage>
</organism>
<reference evidence="2 3" key="1">
    <citation type="submission" date="2019-03" db="EMBL/GenBank/DDBJ databases">
        <title>Rhodosporidium diobovatum UCD-FST 08-225 genome sequencing, assembly, and annotation.</title>
        <authorList>
            <person name="Fakankun I.U."/>
            <person name="Fristensky B."/>
            <person name="Levin D.B."/>
        </authorList>
    </citation>
    <scope>NUCLEOTIDE SEQUENCE [LARGE SCALE GENOMIC DNA]</scope>
    <source>
        <strain evidence="2 3">UCD-FST 08-225</strain>
    </source>
</reference>
<dbReference type="EMBL" id="SOZI01000129">
    <property type="protein sequence ID" value="TNY18635.1"/>
    <property type="molecule type" value="Genomic_DNA"/>
</dbReference>
<dbReference type="STRING" id="5288.A0A5C5FPT9"/>
<protein>
    <submittedName>
        <fullName evidence="2">Uncharacterized protein</fullName>
    </submittedName>
</protein>
<comment type="caution">
    <text evidence="2">The sequence shown here is derived from an EMBL/GenBank/DDBJ whole genome shotgun (WGS) entry which is preliminary data.</text>
</comment>
<evidence type="ECO:0000313" key="2">
    <source>
        <dbReference type="EMBL" id="TNY18635.1"/>
    </source>
</evidence>
<accession>A0A5C5FPT9</accession>
<gene>
    <name evidence="2" type="ORF">DMC30DRAFT_43545</name>
</gene>
<dbReference type="SUPFAM" id="SSF47802">
    <property type="entry name" value="DNA polymerase beta, N-terminal domain-like"/>
    <property type="match status" value="1"/>
</dbReference>